<dbReference type="RefSeq" id="WP_183401792.1">
    <property type="nucleotide sequence ID" value="NZ_JACHGG010000001.1"/>
</dbReference>
<name>A0A7W9SYV4_9BACT</name>
<feature type="signal peptide" evidence="1">
    <location>
        <begin position="1"/>
        <end position="23"/>
    </location>
</feature>
<gene>
    <name evidence="2" type="ORF">HNQ93_000863</name>
</gene>
<evidence type="ECO:0000313" key="2">
    <source>
        <dbReference type="EMBL" id="MBB6058033.1"/>
    </source>
</evidence>
<feature type="chain" id="PRO_5031346360" description="T9SS type A sorting domain-containing protein" evidence="1">
    <location>
        <begin position="24"/>
        <end position="810"/>
    </location>
</feature>
<evidence type="ECO:0000313" key="3">
    <source>
        <dbReference type="Proteomes" id="UP000532746"/>
    </source>
</evidence>
<dbReference type="Proteomes" id="UP000532746">
    <property type="component" value="Unassembled WGS sequence"/>
</dbReference>
<proteinExistence type="predicted"/>
<dbReference type="AlphaFoldDB" id="A0A7W9SYV4"/>
<evidence type="ECO:0000256" key="1">
    <source>
        <dbReference type="SAM" id="SignalP"/>
    </source>
</evidence>
<dbReference type="InterPro" id="IPR013783">
    <property type="entry name" value="Ig-like_fold"/>
</dbReference>
<dbReference type="NCBIfam" id="TIGR04183">
    <property type="entry name" value="Por_Secre_tail"/>
    <property type="match status" value="1"/>
</dbReference>
<dbReference type="EMBL" id="JACHGG010000001">
    <property type="protein sequence ID" value="MBB6058033.1"/>
    <property type="molecule type" value="Genomic_DNA"/>
</dbReference>
<sequence>MLKNYLRKGLLVALLTSSVAAHAQYLFKSATVNGLGPYVQNFDDLAGTSAPFVSNTTLVGVYAKQTFDNPLFGGEYESGQRMAGIVPLTGDDGSKGESRDVYNEPNGAAWYHFGAPGSSDRALGGIAATNTSSGIGYVGIRLKNTSGVTIKNLEVQYAMEQWYNSSQTLAAQVNVDYRRSTADITSLKAGTWTSVPDLGVAAPSTSTAIAARDGNAATNRRVLRTTLVGLDLAQNEEIMIRWSYVFNTQTNGNGLSIDDVVITPQTNVYYSNLTGDIDKTNSWGTTITSSGGVGGAKPGNFSAPDQTFYVRGTDGTTNRVQQGNAWTVSGQNSKIIVGIPASPAIGSTPAMAAIPATLVVAEGSRTVVGTIDVAEGSTLRILRPDAPNMRLGALATTSTVEYVGDAAVAHTIRPASYGNLVLSGAGSKTLGGDILVNGTLDLGNTAKLNLGAYNVTLTRPDVATGYQGSIRNAGSTAYIVTNGLGSLRQTVPNTGLDVLYPVGTATSYTPASLRQSAAQSEDVFAVRVADNTHTQYNANGSGAGAVVTYQNVKKTWHVAEEVAGNSDVTLTLQWNTSDATPDFVPAAAHINHYSGGAWDRYFSATAPTTVSPDVYAISRPGITSFSPFGISSRSPGVLPVQLASFTAAPVGSGVRCVWQTAAELNNARFVVERSATGQSFRAVGTVAGRGTTTTSHQYQFTDATPLPGVNYYRLRQVDTDGTETLSDVAVVTTTGTGVAYVTPNPGASQFRVVAPAGAGTVQAEVLNLLGATVAVVRPDGSFELTSQPAGIYVVRVRTPLGVQTTRFIKE</sequence>
<accession>A0A7W9SYV4</accession>
<dbReference type="InterPro" id="IPR026444">
    <property type="entry name" value="Secre_tail"/>
</dbReference>
<evidence type="ECO:0008006" key="4">
    <source>
        <dbReference type="Google" id="ProtNLM"/>
    </source>
</evidence>
<dbReference type="Gene3D" id="2.60.40.10">
    <property type="entry name" value="Immunoglobulins"/>
    <property type="match status" value="1"/>
</dbReference>
<keyword evidence="3" id="KW-1185">Reference proteome</keyword>
<keyword evidence="1" id="KW-0732">Signal</keyword>
<protein>
    <recommendedName>
        <fullName evidence="4">T9SS type A sorting domain-containing protein</fullName>
    </recommendedName>
</protein>
<reference evidence="2 3" key="1">
    <citation type="submission" date="2020-08" db="EMBL/GenBank/DDBJ databases">
        <title>Genomic Encyclopedia of Type Strains, Phase IV (KMG-IV): sequencing the most valuable type-strain genomes for metagenomic binning, comparative biology and taxonomic classification.</title>
        <authorList>
            <person name="Goeker M."/>
        </authorList>
    </citation>
    <scope>NUCLEOTIDE SEQUENCE [LARGE SCALE GENOMIC DNA]</scope>
    <source>
        <strain evidence="2 3">DSM 26718</strain>
    </source>
</reference>
<comment type="caution">
    <text evidence="2">The sequence shown here is derived from an EMBL/GenBank/DDBJ whole genome shotgun (WGS) entry which is preliminary data.</text>
</comment>
<organism evidence="2 3">
    <name type="scientific">Hymenobacter luteus</name>
    <dbReference type="NCBI Taxonomy" id="1411122"/>
    <lineage>
        <taxon>Bacteria</taxon>
        <taxon>Pseudomonadati</taxon>
        <taxon>Bacteroidota</taxon>
        <taxon>Cytophagia</taxon>
        <taxon>Cytophagales</taxon>
        <taxon>Hymenobacteraceae</taxon>
        <taxon>Hymenobacter</taxon>
    </lineage>
</organism>